<comment type="caution">
    <text evidence="2">The sequence shown here is derived from an EMBL/GenBank/DDBJ whole genome shotgun (WGS) entry which is preliminary data.</text>
</comment>
<gene>
    <name evidence="1" type="ORF">XAP6984_310192</name>
    <name evidence="2" type="ORF">XAP7430_260191</name>
</gene>
<evidence type="ECO:0000313" key="2">
    <source>
        <dbReference type="EMBL" id="SON86601.1"/>
    </source>
</evidence>
<accession>A0AB38E0G9</accession>
<name>A0AB38E0G9_XANCH</name>
<dbReference type="AlphaFoldDB" id="A0AB38E0G9"/>
<dbReference type="EMBL" id="OCYS01000079">
    <property type="protein sequence ID" value="SON86601.1"/>
    <property type="molecule type" value="Genomic_DNA"/>
</dbReference>
<evidence type="ECO:0000313" key="4">
    <source>
        <dbReference type="Proteomes" id="UP000234181"/>
    </source>
</evidence>
<protein>
    <submittedName>
        <fullName evidence="2">Uncharacterized protein</fullName>
    </submittedName>
</protein>
<keyword evidence="4" id="KW-1185">Reference proteome</keyword>
<evidence type="ECO:0000313" key="3">
    <source>
        <dbReference type="Proteomes" id="UP000234166"/>
    </source>
</evidence>
<sequence length="56" mass="6433">MFMSERLFVQGSHAGITAVNNAVRPQGAGDEEQYDNYTGRCWCLAGRRCRHCRFHE</sequence>
<organism evidence="2 3">
    <name type="scientific">Xanthomonas campestris pv. phaseoli</name>
    <dbReference type="NCBI Taxonomy" id="317013"/>
    <lineage>
        <taxon>Bacteria</taxon>
        <taxon>Pseudomonadati</taxon>
        <taxon>Pseudomonadota</taxon>
        <taxon>Gammaproteobacteria</taxon>
        <taxon>Lysobacterales</taxon>
        <taxon>Lysobacteraceae</taxon>
        <taxon>Xanthomonas</taxon>
    </lineage>
</organism>
<reference evidence="3 4" key="1">
    <citation type="submission" date="2017-10" db="EMBL/GenBank/DDBJ databases">
        <authorList>
            <person name="Regsiter A."/>
            <person name="William W."/>
        </authorList>
    </citation>
    <scope>NUCLEOTIDE SEQUENCE [LARGE SCALE GENOMIC DNA]</scope>
    <source>
        <strain evidence="1 4">CFBP6984</strain>
        <strain evidence="2 3">CFBP7430</strain>
    </source>
</reference>
<evidence type="ECO:0000313" key="1">
    <source>
        <dbReference type="EMBL" id="SON79542.1"/>
    </source>
</evidence>
<dbReference type="EMBL" id="OCYT01000086">
    <property type="protein sequence ID" value="SON79542.1"/>
    <property type="molecule type" value="Genomic_DNA"/>
</dbReference>
<proteinExistence type="predicted"/>
<dbReference type="Proteomes" id="UP000234166">
    <property type="component" value="Unassembled WGS sequence"/>
</dbReference>
<dbReference type="Proteomes" id="UP000234181">
    <property type="component" value="Unassembled WGS sequence"/>
</dbReference>